<organism evidence="1">
    <name type="scientific">Borrelia miyamotoi</name>
    <dbReference type="NCBI Taxonomy" id="47466"/>
    <lineage>
        <taxon>Bacteria</taxon>
        <taxon>Pseudomonadati</taxon>
        <taxon>Spirochaetota</taxon>
        <taxon>Spirochaetia</taxon>
        <taxon>Spirochaetales</taxon>
        <taxon>Borreliaceae</taxon>
        <taxon>Borrelia</taxon>
    </lineage>
</organism>
<dbReference type="InterPro" id="IPR007777">
    <property type="entry name" value="DUF685"/>
</dbReference>
<proteinExistence type="predicted"/>
<reference evidence="1" key="1">
    <citation type="submission" date="2019-10" db="EMBL/GenBank/DDBJ databases">
        <title>Whole genome sequencing of Borrelia miyamotoi strains isolated in Europe.</title>
        <authorList>
            <person name="Sprong H."/>
            <person name="Azagi T."/>
            <person name="Kuleshov K.V."/>
            <person name="Platonov A.E."/>
            <person name="Hoornstra D."/>
            <person name="Hovius J.W."/>
        </authorList>
    </citation>
    <scope>NUCLEOTIDE SEQUENCE</scope>
    <source>
        <strain evidence="2">NL-IR-1</strain>
        <strain evidence="1">NL-IR-2</strain>
        <plasmid evidence="1">unnamed</plasmid>
    </source>
</reference>
<evidence type="ECO:0000313" key="2">
    <source>
        <dbReference type="EMBL" id="QFP48841.1"/>
    </source>
</evidence>
<accession>A0A5P8ARX9</accession>
<sequence length="75" mass="8378">MIKGIIATELLQDDTFISQVYNKILTKFLNNDSSSISSTYSKVKNKLGSSLSTYKIITLLNQVTALFNAHKYLST</sequence>
<evidence type="ECO:0000313" key="1">
    <source>
        <dbReference type="EMBL" id="QFP42670.1"/>
    </source>
</evidence>
<name>A0A5P8ARX9_9SPIR</name>
<dbReference type="EMBL" id="CP044709">
    <property type="protein sequence ID" value="QFP42670.1"/>
    <property type="molecule type" value="Genomic_DNA"/>
</dbReference>
<dbReference type="AlphaFoldDB" id="A0A5P8ARX9"/>
<protein>
    <submittedName>
        <fullName evidence="1">DUF685 domain-containing protein</fullName>
    </submittedName>
</protein>
<geneLocation type="plasmid" evidence="1">
    <name>unnamed</name>
</geneLocation>
<dbReference type="EMBL" id="CP044880">
    <property type="protein sequence ID" value="QFP48841.1"/>
    <property type="molecule type" value="Genomic_DNA"/>
</dbReference>
<dbReference type="Pfam" id="PF05085">
    <property type="entry name" value="DUF685"/>
    <property type="match status" value="1"/>
</dbReference>
<gene>
    <name evidence="1" type="ORF">F9Y90_06185</name>
    <name evidence="2" type="ORF">F9Y91_06460</name>
</gene>
<keyword evidence="1" id="KW-0614">Plasmid</keyword>